<keyword evidence="1" id="KW-0732">Signal</keyword>
<comment type="caution">
    <text evidence="2">The sequence shown here is derived from an EMBL/GenBank/DDBJ whole genome shotgun (WGS) entry which is preliminary data.</text>
</comment>
<dbReference type="EMBL" id="JAGUCO010000002">
    <property type="protein sequence ID" value="MBS2097648.1"/>
    <property type="molecule type" value="Genomic_DNA"/>
</dbReference>
<gene>
    <name evidence="2" type="ORF">KEM10_05110</name>
</gene>
<feature type="signal peptide" evidence="1">
    <location>
        <begin position="1"/>
        <end position="31"/>
    </location>
</feature>
<evidence type="ECO:0000313" key="2">
    <source>
        <dbReference type="EMBL" id="MBS2097648.1"/>
    </source>
</evidence>
<evidence type="ECO:0000256" key="1">
    <source>
        <dbReference type="SAM" id="SignalP"/>
    </source>
</evidence>
<dbReference type="Proteomes" id="UP000708576">
    <property type="component" value="Unassembled WGS sequence"/>
</dbReference>
<dbReference type="RefSeq" id="WP_212214318.1">
    <property type="nucleotide sequence ID" value="NZ_JAGUCO010000002.1"/>
</dbReference>
<feature type="chain" id="PRO_5046112593" evidence="1">
    <location>
        <begin position="32"/>
        <end position="839"/>
    </location>
</feature>
<dbReference type="Pfam" id="PF18939">
    <property type="entry name" value="DUF5686"/>
    <property type="match status" value="1"/>
</dbReference>
<protein>
    <submittedName>
        <fullName evidence="2">Carboxypeptidase-like regulatory domain-containing protein</fullName>
    </submittedName>
</protein>
<dbReference type="SUPFAM" id="SSF49464">
    <property type="entry name" value="Carboxypeptidase regulatory domain-like"/>
    <property type="match status" value="1"/>
</dbReference>
<evidence type="ECO:0000313" key="3">
    <source>
        <dbReference type="Proteomes" id="UP000708576"/>
    </source>
</evidence>
<accession>A0ABS5JRX3</accession>
<sequence>MNFINLNTQILRSCRFISLLFLILCNGFAMHGQQEVEGLVIDSKTDATIPMVNVYLKGTTLGTITDSIGYFKLQLRSYNDTIVFSSVGYHKKEIKVSKIKTPFEVFLNPDEINLGEVAVKPDDSWVRYILKKMVEAKPINNPDKHPYYSYEKYTKWEYHLANVDSALMYSGPFKNYKSYFKTAFDGTKYLPVYLSEQIVHNQFQNKPLRQKSVIVADNTQGLGVLGDYEVGGYTAGLNNQYNFYDNYIKVFEESFVSPAASNGWFYYKYYLVDSIQHEGYKHYQILFTPRRKHDKVFRGHMIVDDKDFSIISIDAALSSKTNMNFLKEMQVNVSYEKVSDNQPFYKDQKVFATFDYLPFEIPGQTNRMELEFNEYSSFTNVDLSPKEEVKLSARNLSYESVKLDGSYSRDSLYWDKARHVPLTDIDKQIYASIDSINEIPLIKILDNTARMMMTGYYDLGKFELGPYMNFLQFNKVEGVRLFAGARTSKEISTNWMLWGGLGYGLQTEKMSGLLGGGYKFKHPKRRVLEAYYDDRYIRMGENRKILYLYENMLTPSENNLVSAFFVRDPFDELLRQKEVDVSYEHEWRTGFTTQLNVGYKSQYSPEYYPFEYKGSQVKHVNIYESTLDFRFSFKEKVIDDEFMRLYVSTDYPIIHVAFTAGQARYLGQNDVYSKIHTTFKHRVFMGQTFFKYAFEAGMIFGRVPFTLLELPRGNETFGYYLYDFNMLNYLEFAHDRYVHAYFEYHLNGFVVNRMPLLRSMGLREVLSAKSMIGSLSDKQYDGITIPANVSGVDQPYLEVGAGFENILRLIRIEAVWRVTPQSKLNVPNFGIRAKVSLNL</sequence>
<dbReference type="InterPro" id="IPR043741">
    <property type="entry name" value="DUF5686"/>
</dbReference>
<keyword evidence="3" id="KW-1185">Reference proteome</keyword>
<organism evidence="2 3">
    <name type="scientific">Carboxylicivirga linearis</name>
    <dbReference type="NCBI Taxonomy" id="1628157"/>
    <lineage>
        <taxon>Bacteria</taxon>
        <taxon>Pseudomonadati</taxon>
        <taxon>Bacteroidota</taxon>
        <taxon>Bacteroidia</taxon>
        <taxon>Marinilabiliales</taxon>
        <taxon>Marinilabiliaceae</taxon>
        <taxon>Carboxylicivirga</taxon>
    </lineage>
</organism>
<reference evidence="2 3" key="1">
    <citation type="journal article" date="2015" name="Int. J. Syst. Evol. Microbiol.">
        <title>Carboxylicivirga linearis sp. nov., isolated from a sea cucumber culture pond.</title>
        <authorList>
            <person name="Wang F.Q."/>
            <person name="Zhou Y.X."/>
            <person name="Lin X.Z."/>
            <person name="Chen G.J."/>
            <person name="Du Z.J."/>
        </authorList>
    </citation>
    <scope>NUCLEOTIDE SEQUENCE [LARGE SCALE GENOMIC DNA]</scope>
    <source>
        <strain evidence="2 3">FB218</strain>
    </source>
</reference>
<proteinExistence type="predicted"/>
<dbReference type="Gene3D" id="2.60.40.1120">
    <property type="entry name" value="Carboxypeptidase-like, regulatory domain"/>
    <property type="match status" value="1"/>
</dbReference>
<name>A0ABS5JRX3_9BACT</name>
<dbReference type="Pfam" id="PF13715">
    <property type="entry name" value="CarbopepD_reg_2"/>
    <property type="match status" value="1"/>
</dbReference>
<dbReference type="InterPro" id="IPR008969">
    <property type="entry name" value="CarboxyPept-like_regulatory"/>
</dbReference>